<dbReference type="EMBL" id="HBIK01040326">
    <property type="protein sequence ID" value="CAE0394016.1"/>
    <property type="molecule type" value="Transcribed_RNA"/>
</dbReference>
<comment type="similarity">
    <text evidence="1 4">Belongs to the eukaryotic ribosomal protein eS7 family.</text>
</comment>
<evidence type="ECO:0000256" key="5">
    <source>
        <dbReference type="SAM" id="Coils"/>
    </source>
</evidence>
<keyword evidence="3 4" id="KW-0687">Ribonucleoprotein</keyword>
<proteinExistence type="inferred from homology"/>
<feature type="coiled-coil region" evidence="5">
    <location>
        <begin position="7"/>
        <end position="34"/>
    </location>
</feature>
<protein>
    <recommendedName>
        <fullName evidence="4">40S ribosomal protein S7</fullName>
    </recommendedName>
</protein>
<keyword evidence="2 4" id="KW-0689">Ribosomal protein</keyword>
<evidence type="ECO:0000256" key="1">
    <source>
        <dbReference type="ARBA" id="ARBA00007820"/>
    </source>
</evidence>
<dbReference type="Pfam" id="PF01251">
    <property type="entry name" value="Ribosomal_S7e"/>
    <property type="match status" value="1"/>
</dbReference>
<name>A0A7S3KV45_EUPCR</name>
<evidence type="ECO:0000256" key="4">
    <source>
        <dbReference type="RuleBase" id="RU364105"/>
    </source>
</evidence>
<dbReference type="InterPro" id="IPR000554">
    <property type="entry name" value="Ribosomal_eS7"/>
</dbReference>
<dbReference type="GO" id="GO:0042274">
    <property type="term" value="P:ribosomal small subunit biogenesis"/>
    <property type="evidence" value="ECO:0007669"/>
    <property type="project" value="TreeGrafter"/>
</dbReference>
<dbReference type="GO" id="GO:0006412">
    <property type="term" value="P:translation"/>
    <property type="evidence" value="ECO:0007669"/>
    <property type="project" value="InterPro"/>
</dbReference>
<sequence length="219" mass="25519">MATTSTMFNAESRILKAEDQINEHEETVSKIVNDYQIQLKEDSVIRKDLERIFISSVEEFHVVERDGHHVKCLLVKLPYKSFEPYTKIRSAFVGHLERKLNCMVFVTGMRKILSKRVKTPGVKKRPISRTLTHVFNCLLDDICLPSQIVGKQIRVHTDGTQTMKVFLDPLDKEKVEDRLDAMSEAYKKLTTRKVKFFFAKPTKFQKQLAEFKKKQQNKA</sequence>
<organism evidence="6">
    <name type="scientific">Euplotes crassus</name>
    <dbReference type="NCBI Taxonomy" id="5936"/>
    <lineage>
        <taxon>Eukaryota</taxon>
        <taxon>Sar</taxon>
        <taxon>Alveolata</taxon>
        <taxon>Ciliophora</taxon>
        <taxon>Intramacronucleata</taxon>
        <taxon>Spirotrichea</taxon>
        <taxon>Hypotrichia</taxon>
        <taxon>Euplotida</taxon>
        <taxon>Euplotidae</taxon>
        <taxon>Moneuplotes</taxon>
    </lineage>
</organism>
<dbReference type="GO" id="GO:0032040">
    <property type="term" value="C:small-subunit processome"/>
    <property type="evidence" value="ECO:0007669"/>
    <property type="project" value="TreeGrafter"/>
</dbReference>
<reference evidence="6" key="1">
    <citation type="submission" date="2021-01" db="EMBL/GenBank/DDBJ databases">
        <authorList>
            <person name="Corre E."/>
            <person name="Pelletier E."/>
            <person name="Niang G."/>
            <person name="Scheremetjew M."/>
            <person name="Finn R."/>
            <person name="Kale V."/>
            <person name="Holt S."/>
            <person name="Cochrane G."/>
            <person name="Meng A."/>
            <person name="Brown T."/>
            <person name="Cohen L."/>
        </authorList>
    </citation>
    <scope>NUCLEOTIDE SEQUENCE</scope>
    <source>
        <strain evidence="6">CT5</strain>
    </source>
</reference>
<keyword evidence="5" id="KW-0175">Coiled coil</keyword>
<accession>A0A7S3KV45</accession>
<dbReference type="GO" id="GO:0030686">
    <property type="term" value="C:90S preribosome"/>
    <property type="evidence" value="ECO:0007669"/>
    <property type="project" value="TreeGrafter"/>
</dbReference>
<dbReference type="AlphaFoldDB" id="A0A7S3KV45"/>
<evidence type="ECO:0000256" key="2">
    <source>
        <dbReference type="ARBA" id="ARBA00022980"/>
    </source>
</evidence>
<dbReference type="GO" id="GO:0006364">
    <property type="term" value="P:rRNA processing"/>
    <property type="evidence" value="ECO:0007669"/>
    <property type="project" value="TreeGrafter"/>
</dbReference>
<dbReference type="GO" id="GO:0003735">
    <property type="term" value="F:structural constituent of ribosome"/>
    <property type="evidence" value="ECO:0007669"/>
    <property type="project" value="InterPro"/>
</dbReference>
<evidence type="ECO:0000313" key="6">
    <source>
        <dbReference type="EMBL" id="CAE0394016.1"/>
    </source>
</evidence>
<dbReference type="GO" id="GO:0022627">
    <property type="term" value="C:cytosolic small ribosomal subunit"/>
    <property type="evidence" value="ECO:0007669"/>
    <property type="project" value="TreeGrafter"/>
</dbReference>
<evidence type="ECO:0000256" key="3">
    <source>
        <dbReference type="ARBA" id="ARBA00023274"/>
    </source>
</evidence>
<dbReference type="PANTHER" id="PTHR11278">
    <property type="entry name" value="40S RIBOSOMAL PROTEIN S7"/>
    <property type="match status" value="1"/>
</dbReference>
<dbReference type="PANTHER" id="PTHR11278:SF0">
    <property type="entry name" value="SMALL RIBOSOMAL SUBUNIT PROTEIN ES7"/>
    <property type="match status" value="1"/>
</dbReference>
<gene>
    <name evidence="6" type="ORF">ECRA1380_LOCUS18996</name>
</gene>